<feature type="repeat" description="ANK" evidence="3">
    <location>
        <begin position="572"/>
        <end position="592"/>
    </location>
</feature>
<protein>
    <submittedName>
        <fullName evidence="6">Uncharacterized protein</fullName>
    </submittedName>
</protein>
<proteinExistence type="predicted"/>
<dbReference type="InterPro" id="IPR036770">
    <property type="entry name" value="Ankyrin_rpt-contain_sf"/>
</dbReference>
<feature type="compositionally biased region" description="Polar residues" evidence="5">
    <location>
        <begin position="292"/>
        <end position="306"/>
    </location>
</feature>
<evidence type="ECO:0000256" key="2">
    <source>
        <dbReference type="ARBA" id="ARBA00023043"/>
    </source>
</evidence>
<feature type="compositionally biased region" description="Low complexity" evidence="5">
    <location>
        <begin position="250"/>
        <end position="291"/>
    </location>
</feature>
<dbReference type="EMBL" id="MCGE01000031">
    <property type="protein sequence ID" value="ORZ08403.1"/>
    <property type="molecule type" value="Genomic_DNA"/>
</dbReference>
<dbReference type="InterPro" id="IPR002110">
    <property type="entry name" value="Ankyrin_rpt"/>
</dbReference>
<accession>A0A1X2I3A8</accession>
<dbReference type="Pfam" id="PF12796">
    <property type="entry name" value="Ank_2"/>
    <property type="match status" value="1"/>
</dbReference>
<feature type="coiled-coil region" evidence="4">
    <location>
        <begin position="60"/>
        <end position="108"/>
    </location>
</feature>
<evidence type="ECO:0000256" key="3">
    <source>
        <dbReference type="PROSITE-ProRule" id="PRU00023"/>
    </source>
</evidence>
<evidence type="ECO:0000313" key="7">
    <source>
        <dbReference type="Proteomes" id="UP000193560"/>
    </source>
</evidence>
<dbReference type="PROSITE" id="PS50088">
    <property type="entry name" value="ANK_REPEAT"/>
    <property type="match status" value="2"/>
</dbReference>
<name>A0A1X2I3A8_9FUNG</name>
<reference evidence="6 7" key="1">
    <citation type="submission" date="2016-07" db="EMBL/GenBank/DDBJ databases">
        <title>Pervasive Adenine N6-methylation of Active Genes in Fungi.</title>
        <authorList>
            <consortium name="DOE Joint Genome Institute"/>
            <person name="Mondo S.J."/>
            <person name="Dannebaum R.O."/>
            <person name="Kuo R.C."/>
            <person name="Labutti K."/>
            <person name="Haridas S."/>
            <person name="Kuo A."/>
            <person name="Salamov A."/>
            <person name="Ahrendt S.R."/>
            <person name="Lipzen A."/>
            <person name="Sullivan W."/>
            <person name="Andreopoulos W.B."/>
            <person name="Clum A."/>
            <person name="Lindquist E."/>
            <person name="Daum C."/>
            <person name="Ramamoorthy G.K."/>
            <person name="Gryganskyi A."/>
            <person name="Culley D."/>
            <person name="Magnuson J.K."/>
            <person name="James T.Y."/>
            <person name="O'Malley M.A."/>
            <person name="Stajich J.E."/>
            <person name="Spatafora J.W."/>
            <person name="Visel A."/>
            <person name="Grigoriev I.V."/>
        </authorList>
    </citation>
    <scope>NUCLEOTIDE SEQUENCE [LARGE SCALE GENOMIC DNA]</scope>
    <source>
        <strain evidence="6 7">NRRL 1336</strain>
    </source>
</reference>
<keyword evidence="4" id="KW-0175">Coiled coil</keyword>
<feature type="compositionally biased region" description="Low complexity" evidence="5">
    <location>
        <begin position="337"/>
        <end position="356"/>
    </location>
</feature>
<keyword evidence="2 3" id="KW-0040">ANK repeat</keyword>
<dbReference type="SUPFAM" id="SSF48403">
    <property type="entry name" value="Ankyrin repeat"/>
    <property type="match status" value="1"/>
</dbReference>
<evidence type="ECO:0000256" key="4">
    <source>
        <dbReference type="SAM" id="Coils"/>
    </source>
</evidence>
<dbReference type="PANTHER" id="PTHR24161">
    <property type="entry name" value="ANK_REP_REGION DOMAIN-CONTAINING PROTEIN-RELATED"/>
    <property type="match status" value="1"/>
</dbReference>
<dbReference type="PANTHER" id="PTHR24161:SF124">
    <property type="entry name" value="TRANSIENT RECEPTOR POTENTIAL CHANNEL PYREXIA"/>
    <property type="match status" value="1"/>
</dbReference>
<feature type="repeat" description="ANK" evidence="3">
    <location>
        <begin position="606"/>
        <end position="629"/>
    </location>
</feature>
<sequence length="704" mass="75856">MPSVPPYSYIATSTSTIDNTSMETKRLQAHVNEDQPLNPRECLLGLIDQLDDNNLRQVLKIELKRMLNDHDRLINMLQQRSAHLENTNDDLKTALDTMQQRHEKAVREMQFFRHKYEKISNEMVNNGAIPPTPTTTISNGHRSISNMSNVSYGSELSSSDSPHNHHALPPPPPPSSMHHHQHHRMDHPIIEDFEPSPSDYTRQKSAMASRSTSTTSSYAPSSHWSTSMATSMTNASSIVSECTPLPPPSSSSMGSNVPPHSMSSAPSSSSVRTRQNSSSTSAASIYSSTTSNDTQSIYSTGATSNRSHTDKQLKHQSNTSTGSKSSLSWQYLRHSSHSTTPSTSSTPTSASSVHTTGSTNSFGAPHGGVGGGASASASSAHSVPMTPVRSSTTTSGYTGHSLIQQRRVDPLIFGGADGLWDTIAKSKGSDVTVEKIISNFLRRGGSPNTAKQQSSSSSQIVKSGYGLIHALIVTKAPGSLDLLLQQGANPNAMTLSTVEDEKCSPCYLAAKVGWLTGLQKLVQAGGDLITSRGGGNKNKTVLHVAAEHCHAAVVEYIVQVTQGELNNQVDTHGATVLHYACASGHTDLVSLLARSCQVPVLQADYQGELPLHWAVRNGRLEVVTLLIERFGLDHNAYVPKKVGTPLDLAKSAGHKRLVDYLKGLGALTAKKMDKRREEELSKQVPGHFESTLLRHGLFADADGF</sequence>
<comment type="caution">
    <text evidence="6">The sequence shown here is derived from an EMBL/GenBank/DDBJ whole genome shotgun (WGS) entry which is preliminary data.</text>
</comment>
<evidence type="ECO:0000313" key="6">
    <source>
        <dbReference type="EMBL" id="ORZ08403.1"/>
    </source>
</evidence>
<dbReference type="OrthoDB" id="426293at2759"/>
<feature type="compositionally biased region" description="Polar residues" evidence="5">
    <location>
        <begin position="134"/>
        <end position="160"/>
    </location>
</feature>
<dbReference type="Gene3D" id="1.25.40.20">
    <property type="entry name" value="Ankyrin repeat-containing domain"/>
    <property type="match status" value="2"/>
</dbReference>
<evidence type="ECO:0000256" key="5">
    <source>
        <dbReference type="SAM" id="MobiDB-lite"/>
    </source>
</evidence>
<keyword evidence="7" id="KW-1185">Reference proteome</keyword>
<dbReference type="AlphaFoldDB" id="A0A1X2I3A8"/>
<dbReference type="SMART" id="SM00248">
    <property type="entry name" value="ANK"/>
    <property type="match status" value="5"/>
</dbReference>
<keyword evidence="1" id="KW-0677">Repeat</keyword>
<feature type="compositionally biased region" description="Low complexity" evidence="5">
    <location>
        <begin position="205"/>
        <end position="243"/>
    </location>
</feature>
<dbReference type="Proteomes" id="UP000193560">
    <property type="component" value="Unassembled WGS sequence"/>
</dbReference>
<evidence type="ECO:0000256" key="1">
    <source>
        <dbReference type="ARBA" id="ARBA00022737"/>
    </source>
</evidence>
<feature type="region of interest" description="Disordered" evidence="5">
    <location>
        <begin position="124"/>
        <end position="401"/>
    </location>
</feature>
<feature type="compositionally biased region" description="Low complexity" evidence="5">
    <location>
        <begin position="374"/>
        <end position="401"/>
    </location>
</feature>
<gene>
    <name evidence="6" type="ORF">BCR42DRAFT_455579</name>
</gene>
<dbReference type="PROSITE" id="PS50297">
    <property type="entry name" value="ANK_REP_REGION"/>
    <property type="match status" value="2"/>
</dbReference>
<organism evidence="6 7">
    <name type="scientific">Absidia repens</name>
    <dbReference type="NCBI Taxonomy" id="90262"/>
    <lineage>
        <taxon>Eukaryota</taxon>
        <taxon>Fungi</taxon>
        <taxon>Fungi incertae sedis</taxon>
        <taxon>Mucoromycota</taxon>
        <taxon>Mucoromycotina</taxon>
        <taxon>Mucoromycetes</taxon>
        <taxon>Mucorales</taxon>
        <taxon>Cunninghamellaceae</taxon>
        <taxon>Absidia</taxon>
    </lineage>
</organism>
<feature type="compositionally biased region" description="Low complexity" evidence="5">
    <location>
        <begin position="317"/>
        <end position="328"/>
    </location>
</feature>